<dbReference type="AlphaFoldDB" id="A0A0R0KFR1"/>
<dbReference type="EnsemblPlants" id="KRH62981">
    <property type="protein sequence ID" value="KRH62981"/>
    <property type="gene ID" value="GLYMA_04G146400"/>
</dbReference>
<dbReference type="InParanoid" id="A0A0R0KFR1"/>
<name>A0A0R0KFR1_SOYBN</name>
<gene>
    <name evidence="1" type="ORF">GLYMA_04G146400</name>
</gene>
<reference evidence="2" key="2">
    <citation type="submission" date="2018-02" db="UniProtKB">
        <authorList>
            <consortium name="EnsemblPlants"/>
        </authorList>
    </citation>
    <scope>IDENTIFICATION</scope>
    <source>
        <strain evidence="2">Williams 82</strain>
    </source>
</reference>
<evidence type="ECO:0000313" key="3">
    <source>
        <dbReference type="Proteomes" id="UP000008827"/>
    </source>
</evidence>
<accession>A0A0R0KFR1</accession>
<evidence type="ECO:0000313" key="1">
    <source>
        <dbReference type="EMBL" id="KRH62981.1"/>
    </source>
</evidence>
<dbReference type="PANTHER" id="PTHR34970:SF2">
    <property type="entry name" value="ABC TRANSPORTER A FAMILY PROTEIN"/>
    <property type="match status" value="1"/>
</dbReference>
<dbReference type="EMBL" id="CM000837">
    <property type="protein sequence ID" value="KRH62981.1"/>
    <property type="molecule type" value="Genomic_DNA"/>
</dbReference>
<evidence type="ECO:0000313" key="2">
    <source>
        <dbReference type="EnsemblPlants" id="KRH62981"/>
    </source>
</evidence>
<sequence length="102" mass="11425">MRVRLASFFTGAAAASFLGLYTLHKDYKVPHQSFTQQLPDVPPNYVNSVSDLLAYIRRQSLNTYPFSISLNTSLSNKALAMYSSHTKSKEIVSLTCQPEPRP</sequence>
<reference evidence="1" key="3">
    <citation type="submission" date="2018-07" db="EMBL/GenBank/DDBJ databases">
        <title>WGS assembly of Glycine max.</title>
        <authorList>
            <person name="Schmutz J."/>
            <person name="Cannon S."/>
            <person name="Schlueter J."/>
            <person name="Ma J."/>
            <person name="Mitros T."/>
            <person name="Nelson W."/>
            <person name="Hyten D."/>
            <person name="Song Q."/>
            <person name="Thelen J."/>
            <person name="Cheng J."/>
            <person name="Xu D."/>
            <person name="Hellsten U."/>
            <person name="May G."/>
            <person name="Yu Y."/>
            <person name="Sakurai T."/>
            <person name="Umezawa T."/>
            <person name="Bhattacharyya M."/>
            <person name="Sandhu D."/>
            <person name="Valliyodan B."/>
            <person name="Lindquist E."/>
            <person name="Peto M."/>
            <person name="Grant D."/>
            <person name="Shu S."/>
            <person name="Goodstein D."/>
            <person name="Barry K."/>
            <person name="Futrell-Griggs M."/>
            <person name="Abernathy B."/>
            <person name="Du J."/>
            <person name="Tian Z."/>
            <person name="Zhu L."/>
            <person name="Gill N."/>
            <person name="Joshi T."/>
            <person name="Libault M."/>
            <person name="Sethuraman A."/>
            <person name="Zhang X."/>
            <person name="Shinozaki K."/>
            <person name="Nguyen H."/>
            <person name="Wing R."/>
            <person name="Cregan P."/>
            <person name="Specht J."/>
            <person name="Grimwood J."/>
            <person name="Rokhsar D."/>
            <person name="Stacey G."/>
            <person name="Shoemaker R."/>
            <person name="Jackson S."/>
        </authorList>
    </citation>
    <scope>NUCLEOTIDE SEQUENCE</scope>
    <source>
        <tissue evidence="1">Callus</tissue>
    </source>
</reference>
<dbReference type="PANTHER" id="PTHR34970">
    <property type="entry name" value="ABC TRANSPORTER A FAMILY PROTEIN"/>
    <property type="match status" value="1"/>
</dbReference>
<dbReference type="PaxDb" id="3847-GLYMA18G23570.1"/>
<protein>
    <submittedName>
        <fullName evidence="1 2">Uncharacterized protein</fullName>
    </submittedName>
</protein>
<reference evidence="1 2" key="1">
    <citation type="journal article" date="2010" name="Nature">
        <title>Genome sequence of the palaeopolyploid soybean.</title>
        <authorList>
            <person name="Schmutz J."/>
            <person name="Cannon S.B."/>
            <person name="Schlueter J."/>
            <person name="Ma J."/>
            <person name="Mitros T."/>
            <person name="Nelson W."/>
            <person name="Hyten D.L."/>
            <person name="Song Q."/>
            <person name="Thelen J.J."/>
            <person name="Cheng J."/>
            <person name="Xu D."/>
            <person name="Hellsten U."/>
            <person name="May G.D."/>
            <person name="Yu Y."/>
            <person name="Sakurai T."/>
            <person name="Umezawa T."/>
            <person name="Bhattacharyya M.K."/>
            <person name="Sandhu D."/>
            <person name="Valliyodan B."/>
            <person name="Lindquist E."/>
            <person name="Peto M."/>
            <person name="Grant D."/>
            <person name="Shu S."/>
            <person name="Goodstein D."/>
            <person name="Barry K."/>
            <person name="Futrell-Griggs M."/>
            <person name="Abernathy B."/>
            <person name="Du J."/>
            <person name="Tian Z."/>
            <person name="Zhu L."/>
            <person name="Gill N."/>
            <person name="Joshi T."/>
            <person name="Libault M."/>
            <person name="Sethuraman A."/>
            <person name="Zhang X.-C."/>
            <person name="Shinozaki K."/>
            <person name="Nguyen H.T."/>
            <person name="Wing R.A."/>
            <person name="Cregan P."/>
            <person name="Specht J."/>
            <person name="Grimwood J."/>
            <person name="Rokhsar D."/>
            <person name="Stacey G."/>
            <person name="Shoemaker R.C."/>
            <person name="Jackson S.A."/>
        </authorList>
    </citation>
    <scope>NUCLEOTIDE SEQUENCE</scope>
    <source>
        <strain evidence="2">cv. Williams 82</strain>
        <tissue evidence="1">Callus</tissue>
    </source>
</reference>
<dbReference type="Gramene" id="KRH62981">
    <property type="protein sequence ID" value="KRH62981"/>
    <property type="gene ID" value="GLYMA_04G146400"/>
</dbReference>
<organism evidence="1">
    <name type="scientific">Glycine max</name>
    <name type="common">Soybean</name>
    <name type="synonym">Glycine hispida</name>
    <dbReference type="NCBI Taxonomy" id="3847"/>
    <lineage>
        <taxon>Eukaryota</taxon>
        <taxon>Viridiplantae</taxon>
        <taxon>Streptophyta</taxon>
        <taxon>Embryophyta</taxon>
        <taxon>Tracheophyta</taxon>
        <taxon>Spermatophyta</taxon>
        <taxon>Magnoliopsida</taxon>
        <taxon>eudicotyledons</taxon>
        <taxon>Gunneridae</taxon>
        <taxon>Pentapetalae</taxon>
        <taxon>rosids</taxon>
        <taxon>fabids</taxon>
        <taxon>Fabales</taxon>
        <taxon>Fabaceae</taxon>
        <taxon>Papilionoideae</taxon>
        <taxon>50 kb inversion clade</taxon>
        <taxon>NPAAA clade</taxon>
        <taxon>indigoferoid/millettioid clade</taxon>
        <taxon>Phaseoleae</taxon>
        <taxon>Glycine</taxon>
        <taxon>Glycine subgen. Soja</taxon>
    </lineage>
</organism>
<dbReference type="Proteomes" id="UP000008827">
    <property type="component" value="Chromosome 4"/>
</dbReference>
<proteinExistence type="predicted"/>
<keyword evidence="3" id="KW-1185">Reference proteome</keyword>